<accession>A0ABU3BU46</accession>
<feature type="binding site" evidence="6">
    <location>
        <begin position="74"/>
        <end position="75"/>
    </location>
    <ligand>
        <name>NAD(+)</name>
        <dbReference type="ChEBI" id="CHEBI:57540"/>
    </ligand>
</feature>
<evidence type="ECO:0000256" key="6">
    <source>
        <dbReference type="HAMAP-Rule" id="MF_00361"/>
    </source>
</evidence>
<keyword evidence="1 6" id="KW-0808">Transferase</keyword>
<dbReference type="InterPro" id="IPR017437">
    <property type="entry name" value="ATP-NAD_kinase_PpnK-typ_C"/>
</dbReference>
<dbReference type="SUPFAM" id="SSF111331">
    <property type="entry name" value="NAD kinase/diacylglycerol kinase-like"/>
    <property type="match status" value="1"/>
</dbReference>
<comment type="subcellular location">
    <subcellularLocation>
        <location evidence="6">Cytoplasm</location>
    </subcellularLocation>
</comment>
<keyword evidence="6" id="KW-0067">ATP-binding</keyword>
<comment type="catalytic activity">
    <reaction evidence="5 6">
        <text>NAD(+) + ATP = ADP + NADP(+) + H(+)</text>
        <dbReference type="Rhea" id="RHEA:18629"/>
        <dbReference type="ChEBI" id="CHEBI:15378"/>
        <dbReference type="ChEBI" id="CHEBI:30616"/>
        <dbReference type="ChEBI" id="CHEBI:57540"/>
        <dbReference type="ChEBI" id="CHEBI:58349"/>
        <dbReference type="ChEBI" id="CHEBI:456216"/>
        <dbReference type="EC" id="2.7.1.23"/>
    </reaction>
</comment>
<proteinExistence type="inferred from homology"/>
<dbReference type="EMBL" id="JAVRHT010000038">
    <property type="protein sequence ID" value="MDT0632800.1"/>
    <property type="molecule type" value="Genomic_DNA"/>
</dbReference>
<dbReference type="Pfam" id="PF01513">
    <property type="entry name" value="NAD_kinase"/>
    <property type="match status" value="1"/>
</dbReference>
<keyword evidence="2 6" id="KW-0418">Kinase</keyword>
<keyword evidence="8" id="KW-1185">Reference proteome</keyword>
<dbReference type="Proteomes" id="UP001267426">
    <property type="component" value="Unassembled WGS sequence"/>
</dbReference>
<organism evidence="7 8">
    <name type="scientific">Rubrivirga litoralis</name>
    <dbReference type="NCBI Taxonomy" id="3075598"/>
    <lineage>
        <taxon>Bacteria</taxon>
        <taxon>Pseudomonadati</taxon>
        <taxon>Rhodothermota</taxon>
        <taxon>Rhodothermia</taxon>
        <taxon>Rhodothermales</taxon>
        <taxon>Rubricoccaceae</taxon>
        <taxon>Rubrivirga</taxon>
    </lineage>
</organism>
<dbReference type="RefSeq" id="WP_311665050.1">
    <property type="nucleotide sequence ID" value="NZ_JAVRHT010000038.1"/>
</dbReference>
<evidence type="ECO:0000313" key="8">
    <source>
        <dbReference type="Proteomes" id="UP001267426"/>
    </source>
</evidence>
<dbReference type="Gene3D" id="3.40.50.10330">
    <property type="entry name" value="Probable inorganic polyphosphate/atp-NAD kinase, domain 1"/>
    <property type="match status" value="1"/>
</dbReference>
<comment type="caution">
    <text evidence="6">Lacks conserved residue(s) required for the propagation of feature annotation.</text>
</comment>
<dbReference type="HAMAP" id="MF_00361">
    <property type="entry name" value="NAD_kinase"/>
    <property type="match status" value="1"/>
</dbReference>
<evidence type="ECO:0000256" key="5">
    <source>
        <dbReference type="ARBA" id="ARBA00047925"/>
    </source>
</evidence>
<comment type="cofactor">
    <cofactor evidence="6">
        <name>a divalent metal cation</name>
        <dbReference type="ChEBI" id="CHEBI:60240"/>
    </cofactor>
</comment>
<comment type="function">
    <text evidence="6">Involved in the regulation of the intracellular balance of NAD and NADP, and is a key enzyme in the biosynthesis of NADP. Catalyzes specifically the phosphorylation on 2'-hydroxyl of the adenosine moiety of NAD to yield NADP.</text>
</comment>
<dbReference type="Gene3D" id="2.60.200.30">
    <property type="entry name" value="Probable inorganic polyphosphate/atp-NAD kinase, domain 2"/>
    <property type="match status" value="1"/>
</dbReference>
<comment type="similarity">
    <text evidence="6">Belongs to the NAD kinase family.</text>
</comment>
<dbReference type="InterPro" id="IPR002504">
    <property type="entry name" value="NADK"/>
</dbReference>
<dbReference type="InterPro" id="IPR016064">
    <property type="entry name" value="NAD/diacylglycerol_kinase_sf"/>
</dbReference>
<keyword evidence="6" id="KW-0547">Nucleotide-binding</keyword>
<dbReference type="PANTHER" id="PTHR20275:SF0">
    <property type="entry name" value="NAD KINASE"/>
    <property type="match status" value="1"/>
</dbReference>
<evidence type="ECO:0000256" key="4">
    <source>
        <dbReference type="ARBA" id="ARBA00023027"/>
    </source>
</evidence>
<sequence length="303" mass="31587">MTYGITGNTTKDALWEPVTALTRWLHRKGIAFRLHADVAEGLVARGLVDDAFAAEHGSDDVAADADVLLSYGGDGTLLRSAHRAEGTPILGVNIGRLGFLTKVEVADVEHAVELLEAGAFGVESRITLAVEVSGTGRAGGAADGPALADLPAWALNDVVVDKSGTTSMIQVEATVDGAHLNTYWADGLVVATPTGSTAYALSVGGPILVPGADVIVVAPIAPHTLTARPIVLPCDAELVLRVETRGHPFAFAVDGTSTLLDGGGDVVVRVRRSDHAVRLVTLPDRDYFSTIREKLSWGQAGVF</sequence>
<keyword evidence="3 6" id="KW-0521">NADP</keyword>
<gene>
    <name evidence="6" type="primary">nadK</name>
    <name evidence="7" type="ORF">RM540_13650</name>
</gene>
<feature type="binding site" evidence="6">
    <location>
        <position position="221"/>
    </location>
    <ligand>
        <name>NAD(+)</name>
        <dbReference type="ChEBI" id="CHEBI:57540"/>
    </ligand>
</feature>
<keyword evidence="4 6" id="KW-0520">NAD</keyword>
<keyword evidence="6" id="KW-0963">Cytoplasm</keyword>
<dbReference type="EC" id="2.7.1.23" evidence="6"/>
<feature type="binding site" evidence="6">
    <location>
        <begin position="197"/>
        <end position="202"/>
    </location>
    <ligand>
        <name>NAD(+)</name>
        <dbReference type="ChEBI" id="CHEBI:57540"/>
    </ligand>
</feature>
<name>A0ABU3BU46_9BACT</name>
<dbReference type="PANTHER" id="PTHR20275">
    <property type="entry name" value="NAD KINASE"/>
    <property type="match status" value="1"/>
</dbReference>
<feature type="active site" description="Proton acceptor" evidence="6">
    <location>
        <position position="74"/>
    </location>
</feature>
<evidence type="ECO:0000256" key="2">
    <source>
        <dbReference type="ARBA" id="ARBA00022777"/>
    </source>
</evidence>
<evidence type="ECO:0000256" key="3">
    <source>
        <dbReference type="ARBA" id="ARBA00022857"/>
    </source>
</evidence>
<dbReference type="GO" id="GO:0016301">
    <property type="term" value="F:kinase activity"/>
    <property type="evidence" value="ECO:0007669"/>
    <property type="project" value="UniProtKB-KW"/>
</dbReference>
<evidence type="ECO:0000313" key="7">
    <source>
        <dbReference type="EMBL" id="MDT0632800.1"/>
    </source>
</evidence>
<feature type="binding site" evidence="6">
    <location>
        <position position="186"/>
    </location>
    <ligand>
        <name>NAD(+)</name>
        <dbReference type="ChEBI" id="CHEBI:57540"/>
    </ligand>
</feature>
<reference evidence="7 8" key="1">
    <citation type="submission" date="2023-09" db="EMBL/GenBank/DDBJ databases">
        <authorList>
            <person name="Rey-Velasco X."/>
        </authorList>
    </citation>
    <scope>NUCLEOTIDE SEQUENCE [LARGE SCALE GENOMIC DNA]</scope>
    <source>
        <strain evidence="7 8">F394</strain>
    </source>
</reference>
<feature type="binding site" evidence="6">
    <location>
        <position position="79"/>
    </location>
    <ligand>
        <name>NAD(+)</name>
        <dbReference type="ChEBI" id="CHEBI:57540"/>
    </ligand>
</feature>
<dbReference type="Pfam" id="PF20143">
    <property type="entry name" value="NAD_kinase_C"/>
    <property type="match status" value="1"/>
</dbReference>
<feature type="binding site" evidence="6">
    <location>
        <begin position="156"/>
        <end position="157"/>
    </location>
    <ligand>
        <name>NAD(+)</name>
        <dbReference type="ChEBI" id="CHEBI:57540"/>
    </ligand>
</feature>
<evidence type="ECO:0000256" key="1">
    <source>
        <dbReference type="ARBA" id="ARBA00022679"/>
    </source>
</evidence>
<comment type="caution">
    <text evidence="7">The sequence shown here is derived from an EMBL/GenBank/DDBJ whole genome shotgun (WGS) entry which is preliminary data.</text>
</comment>
<protein>
    <recommendedName>
        <fullName evidence="6">NAD kinase</fullName>
        <ecNumber evidence="6">2.7.1.23</ecNumber>
    </recommendedName>
    <alternativeName>
        <fullName evidence="6">ATP-dependent NAD kinase</fullName>
    </alternativeName>
</protein>
<dbReference type="InterPro" id="IPR017438">
    <property type="entry name" value="ATP-NAD_kinase_N"/>
</dbReference>